<evidence type="ECO:0000313" key="2">
    <source>
        <dbReference type="Proteomes" id="UP000693946"/>
    </source>
</evidence>
<protein>
    <submittedName>
        <fullName evidence="1">Uncharacterized protein</fullName>
    </submittedName>
</protein>
<keyword evidence="2" id="KW-1185">Reference proteome</keyword>
<sequence length="109" mass="11652">MENTTCNASVLAGAAPVQIVTPISASKNLPWRSVHGGIRDLVGKNTKPEMGKEDEEEGILAVLISSSPLITCSYLPGSTGRQMTRVHGRLIAPGWWHLTKAQTIPPPVL</sequence>
<gene>
    <name evidence="1" type="ORF">JOB18_028156</name>
</gene>
<reference evidence="1 2" key="1">
    <citation type="journal article" date="2021" name="Sci. Rep.">
        <title>Chromosome anchoring in Senegalese sole (Solea senegalensis) reveals sex-associated markers and genome rearrangements in flatfish.</title>
        <authorList>
            <person name="Guerrero-Cozar I."/>
            <person name="Gomez-Garrido J."/>
            <person name="Berbel C."/>
            <person name="Martinez-Blanch J.F."/>
            <person name="Alioto T."/>
            <person name="Claros M.G."/>
            <person name="Gagnaire P.A."/>
            <person name="Manchado M."/>
        </authorList>
    </citation>
    <scope>NUCLEOTIDE SEQUENCE [LARGE SCALE GENOMIC DNA]</scope>
    <source>
        <strain evidence="1">Sse05_10M</strain>
    </source>
</reference>
<evidence type="ECO:0000313" key="1">
    <source>
        <dbReference type="EMBL" id="KAG7502881.1"/>
    </source>
</evidence>
<organism evidence="1 2">
    <name type="scientific">Solea senegalensis</name>
    <name type="common">Senegalese sole</name>
    <dbReference type="NCBI Taxonomy" id="28829"/>
    <lineage>
        <taxon>Eukaryota</taxon>
        <taxon>Metazoa</taxon>
        <taxon>Chordata</taxon>
        <taxon>Craniata</taxon>
        <taxon>Vertebrata</taxon>
        <taxon>Euteleostomi</taxon>
        <taxon>Actinopterygii</taxon>
        <taxon>Neopterygii</taxon>
        <taxon>Teleostei</taxon>
        <taxon>Neoteleostei</taxon>
        <taxon>Acanthomorphata</taxon>
        <taxon>Carangaria</taxon>
        <taxon>Pleuronectiformes</taxon>
        <taxon>Pleuronectoidei</taxon>
        <taxon>Soleidae</taxon>
        <taxon>Solea</taxon>
    </lineage>
</organism>
<proteinExistence type="predicted"/>
<dbReference type="Proteomes" id="UP000693946">
    <property type="component" value="Linkage Group LG2"/>
</dbReference>
<dbReference type="EMBL" id="JAGKHQ010000012">
    <property type="protein sequence ID" value="KAG7502881.1"/>
    <property type="molecule type" value="Genomic_DNA"/>
</dbReference>
<dbReference type="AlphaFoldDB" id="A0AAV6RBN6"/>
<accession>A0AAV6RBN6</accession>
<name>A0AAV6RBN6_SOLSE</name>
<comment type="caution">
    <text evidence="1">The sequence shown here is derived from an EMBL/GenBank/DDBJ whole genome shotgun (WGS) entry which is preliminary data.</text>
</comment>